<protein>
    <recommendedName>
        <fullName evidence="1">DUF3885 domain-containing protein</fullName>
    </recommendedName>
</protein>
<comment type="caution">
    <text evidence="2">The sequence shown here is derived from an EMBL/GenBank/DDBJ whole genome shotgun (WGS) entry which is preliminary data.</text>
</comment>
<dbReference type="AlphaFoldDB" id="A0A941F092"/>
<dbReference type="RefSeq" id="WP_212532292.1">
    <property type="nucleotide sequence ID" value="NZ_JAGSOG010000234.1"/>
</dbReference>
<name>A0A941F092_9ACTN</name>
<dbReference type="Proteomes" id="UP000675781">
    <property type="component" value="Unassembled WGS sequence"/>
</dbReference>
<proteinExistence type="predicted"/>
<organism evidence="2 3">
    <name type="scientific">Actinospica durhamensis</name>
    <dbReference type="NCBI Taxonomy" id="1508375"/>
    <lineage>
        <taxon>Bacteria</taxon>
        <taxon>Bacillati</taxon>
        <taxon>Actinomycetota</taxon>
        <taxon>Actinomycetes</taxon>
        <taxon>Catenulisporales</taxon>
        <taxon>Actinospicaceae</taxon>
        <taxon>Actinospica</taxon>
    </lineage>
</organism>
<dbReference type="EMBL" id="JAGSOG010000234">
    <property type="protein sequence ID" value="MBR7837829.1"/>
    <property type="molecule type" value="Genomic_DNA"/>
</dbReference>
<evidence type="ECO:0000313" key="2">
    <source>
        <dbReference type="EMBL" id="MBR7837829.1"/>
    </source>
</evidence>
<gene>
    <name evidence="2" type="ORF">KDL01_31430</name>
</gene>
<keyword evidence="3" id="KW-1185">Reference proteome</keyword>
<feature type="domain" description="DUF3885" evidence="1">
    <location>
        <begin position="28"/>
        <end position="198"/>
    </location>
</feature>
<accession>A0A941F092</accession>
<dbReference type="Pfam" id="PF13021">
    <property type="entry name" value="DUF3885"/>
    <property type="match status" value="1"/>
</dbReference>
<evidence type="ECO:0000313" key="3">
    <source>
        <dbReference type="Proteomes" id="UP000675781"/>
    </source>
</evidence>
<evidence type="ECO:0000259" key="1">
    <source>
        <dbReference type="Pfam" id="PF13021"/>
    </source>
</evidence>
<reference evidence="2" key="1">
    <citation type="submission" date="2021-04" db="EMBL/GenBank/DDBJ databases">
        <title>Genome based classification of Actinospica acidithermotolerans sp. nov., an actinobacterium isolated from an Indonesian hot spring.</title>
        <authorList>
            <person name="Kusuma A.B."/>
            <person name="Putra K.E."/>
            <person name="Nafisah S."/>
            <person name="Loh J."/>
            <person name="Nouioui I."/>
            <person name="Goodfellow M."/>
        </authorList>
    </citation>
    <scope>NUCLEOTIDE SEQUENCE</scope>
    <source>
        <strain evidence="2">CSCA 57</strain>
    </source>
</reference>
<sequence>MKGELRPLDIARFDVAWNRSWSGCPPATHLLRHRFAEQWVRFHTLPGSKRYASSETERDEILRRHHALLLALLGEATTGCRQTLMAVTCSWSVTSSPTRRDSAVAAAVPRATHWRSDDLATEPGFHSWQHHYASPLTLTDPELDGLLMCVADDMTDGVILTDVNCTWVFHPYDGGAEVLASSRQERDQLAAAYADWLPPVPSET</sequence>
<dbReference type="InterPro" id="IPR024976">
    <property type="entry name" value="DUF3885"/>
</dbReference>